<proteinExistence type="inferred from homology"/>
<dbReference type="InterPro" id="IPR013780">
    <property type="entry name" value="Glyco_hydro_b"/>
</dbReference>
<dbReference type="Gene3D" id="3.20.20.80">
    <property type="entry name" value="Glycosidases"/>
    <property type="match status" value="1"/>
</dbReference>
<dbReference type="RefSeq" id="WP_128194125.1">
    <property type="nucleotide sequence ID" value="NZ_SACJ01000003.1"/>
</dbReference>
<dbReference type="PANTHER" id="PTHR11069:SF23">
    <property type="entry name" value="LYSOSOMAL ACID GLUCOSYLCERAMIDASE"/>
    <property type="match status" value="1"/>
</dbReference>
<keyword evidence="4" id="KW-0326">Glycosidase</keyword>
<keyword evidence="3 4" id="KW-0378">Hydrolase</keyword>
<reference evidence="7 8" key="1">
    <citation type="submission" date="2019-01" db="EMBL/GenBank/DDBJ databases">
        <authorList>
            <person name="Chen W.-M."/>
        </authorList>
    </citation>
    <scope>NUCLEOTIDE SEQUENCE [LARGE SCALE GENOMIC DNA]</scope>
    <source>
        <strain evidence="7 8">BBQ-12</strain>
    </source>
</reference>
<comment type="caution">
    <text evidence="7">The sequence shown here is derived from an EMBL/GenBank/DDBJ whole genome shotgun (WGS) entry which is preliminary data.</text>
</comment>
<organism evidence="7 8">
    <name type="scientific">Flavobacterium sufflavum</name>
    <dbReference type="NCBI Taxonomy" id="1921138"/>
    <lineage>
        <taxon>Bacteria</taxon>
        <taxon>Pseudomonadati</taxon>
        <taxon>Bacteroidota</taxon>
        <taxon>Flavobacteriia</taxon>
        <taxon>Flavobacteriales</taxon>
        <taxon>Flavobacteriaceae</taxon>
        <taxon>Flavobacterium</taxon>
    </lineage>
</organism>
<sequence>MKATISVLILLVSFSIYSQQKGKIQSKPFSTKDKTVSVYTTADNTKLRLTLTDKLVLTASKQPLEYEVSVFVEPKKTFQTLLGIGGAITDASAEVFAKLPKDKQQELLNAYYDKEKGIGYSLLRTTIHSSDFSSESYTYIKEGDAALKTFNIDHDRQYRVPMIKEAIRTADEKLTIYASPWSPPAFMKSNNNMLKGGTLLPEYYQSWANYYTKFIKAYEKEGIPIWGLTVQNEPMAVQTWESCVYTAEAERDFLKNFLGPTMNKEGLADKKIIVWDHNRDLMNQRANVIFSDPEASKYAWGMGFHWYESWTGGAPMFENVRKVKEAYPTKNLLFTEGCVESFDAKKYQFWANGERYGTSIINDFNNGTVGWTDWNILLDQNGGPNHVGNFCFAPIHADLNSGELIYTPSYYYIGHFSKFIRPDAKRVSTAVSRSSLLSTSFLNTDGKMVTVVMNQSDKEITYNLIIASEKTVVVIPAHGIQTLVY</sequence>
<dbReference type="Gene3D" id="2.60.40.1180">
    <property type="entry name" value="Golgi alpha-mannosidase II"/>
    <property type="match status" value="1"/>
</dbReference>
<dbReference type="EMBL" id="SACJ01000003">
    <property type="protein sequence ID" value="RVT77491.1"/>
    <property type="molecule type" value="Genomic_DNA"/>
</dbReference>
<evidence type="ECO:0000256" key="4">
    <source>
        <dbReference type="RuleBase" id="RU361188"/>
    </source>
</evidence>
<dbReference type="Proteomes" id="UP000285211">
    <property type="component" value="Unassembled WGS sequence"/>
</dbReference>
<dbReference type="Pfam" id="PF17189">
    <property type="entry name" value="Glyco_hydro_30C"/>
    <property type="match status" value="1"/>
</dbReference>
<comment type="similarity">
    <text evidence="1 4">Belongs to the glycosyl hydrolase 30 family.</text>
</comment>
<dbReference type="GO" id="GO:0016020">
    <property type="term" value="C:membrane"/>
    <property type="evidence" value="ECO:0007669"/>
    <property type="project" value="GOC"/>
</dbReference>
<dbReference type="PANTHER" id="PTHR11069">
    <property type="entry name" value="GLUCOSYLCERAMIDASE"/>
    <property type="match status" value="1"/>
</dbReference>
<protein>
    <submittedName>
        <fullName evidence="7">Glycosyl hydrolase</fullName>
    </submittedName>
</protein>
<dbReference type="InterPro" id="IPR033452">
    <property type="entry name" value="GH30_C"/>
</dbReference>
<dbReference type="GO" id="GO:0006680">
    <property type="term" value="P:glucosylceramide catabolic process"/>
    <property type="evidence" value="ECO:0007669"/>
    <property type="project" value="TreeGrafter"/>
</dbReference>
<keyword evidence="2" id="KW-0732">Signal</keyword>
<dbReference type="Pfam" id="PF02055">
    <property type="entry name" value="Glyco_hydro_30"/>
    <property type="match status" value="1"/>
</dbReference>
<accession>A0A3S2WES0</accession>
<feature type="domain" description="Glycosyl hydrolase family 30 beta sandwich" evidence="6">
    <location>
        <begin position="423"/>
        <end position="483"/>
    </location>
</feature>
<feature type="domain" description="Glycosyl hydrolase family 30 TIM-barrel" evidence="5">
    <location>
        <begin position="83"/>
        <end position="420"/>
    </location>
</feature>
<dbReference type="InterPro" id="IPR033453">
    <property type="entry name" value="Glyco_hydro_30_TIM-barrel"/>
</dbReference>
<name>A0A3S2WES0_9FLAO</name>
<evidence type="ECO:0000313" key="8">
    <source>
        <dbReference type="Proteomes" id="UP000285211"/>
    </source>
</evidence>
<dbReference type="InterPro" id="IPR001139">
    <property type="entry name" value="Glyco_hydro_30"/>
</dbReference>
<gene>
    <name evidence="7" type="ORF">EOD40_06720</name>
</gene>
<evidence type="ECO:0000256" key="2">
    <source>
        <dbReference type="ARBA" id="ARBA00022729"/>
    </source>
</evidence>
<evidence type="ECO:0000256" key="3">
    <source>
        <dbReference type="ARBA" id="ARBA00022801"/>
    </source>
</evidence>
<dbReference type="AlphaFoldDB" id="A0A3S2WES0"/>
<evidence type="ECO:0000256" key="1">
    <source>
        <dbReference type="ARBA" id="ARBA00005382"/>
    </source>
</evidence>
<dbReference type="OrthoDB" id="9806701at2"/>
<dbReference type="SUPFAM" id="SSF51445">
    <property type="entry name" value="(Trans)glycosidases"/>
    <property type="match status" value="1"/>
</dbReference>
<dbReference type="GO" id="GO:0004348">
    <property type="term" value="F:glucosylceramidase activity"/>
    <property type="evidence" value="ECO:0007669"/>
    <property type="project" value="InterPro"/>
</dbReference>
<evidence type="ECO:0000313" key="7">
    <source>
        <dbReference type="EMBL" id="RVT77491.1"/>
    </source>
</evidence>
<keyword evidence="8" id="KW-1185">Reference proteome</keyword>
<evidence type="ECO:0000259" key="6">
    <source>
        <dbReference type="Pfam" id="PF17189"/>
    </source>
</evidence>
<evidence type="ECO:0000259" key="5">
    <source>
        <dbReference type="Pfam" id="PF02055"/>
    </source>
</evidence>
<dbReference type="InterPro" id="IPR017853">
    <property type="entry name" value="GH"/>
</dbReference>
<dbReference type="PRINTS" id="PR00843">
    <property type="entry name" value="GLHYDRLASE30"/>
</dbReference>